<evidence type="ECO:0000256" key="1">
    <source>
        <dbReference type="SAM" id="MobiDB-lite"/>
    </source>
</evidence>
<dbReference type="Proteomes" id="UP000419144">
    <property type="component" value="Unassembled WGS sequence"/>
</dbReference>
<feature type="region of interest" description="Disordered" evidence="1">
    <location>
        <begin position="925"/>
        <end position="963"/>
    </location>
</feature>
<feature type="compositionally biased region" description="Basic and acidic residues" evidence="1">
    <location>
        <begin position="1334"/>
        <end position="1346"/>
    </location>
</feature>
<feature type="region of interest" description="Disordered" evidence="1">
    <location>
        <begin position="307"/>
        <end position="345"/>
    </location>
</feature>
<dbReference type="OrthoDB" id="267541at2759"/>
<feature type="compositionally biased region" description="Basic and acidic residues" evidence="1">
    <location>
        <begin position="30"/>
        <end position="45"/>
    </location>
</feature>
<feature type="region of interest" description="Disordered" evidence="1">
    <location>
        <begin position="1163"/>
        <end position="1215"/>
    </location>
</feature>
<evidence type="ECO:0000313" key="2">
    <source>
        <dbReference type="EMBL" id="GET85942.1"/>
    </source>
</evidence>
<feature type="compositionally biased region" description="Low complexity" evidence="1">
    <location>
        <begin position="806"/>
        <end position="825"/>
    </location>
</feature>
<name>A0A640K984_LEITA</name>
<feature type="compositionally biased region" description="Basic residues" evidence="1">
    <location>
        <begin position="71"/>
        <end position="82"/>
    </location>
</feature>
<protein>
    <submittedName>
        <fullName evidence="2">Uncharacterized protein</fullName>
    </submittedName>
</protein>
<sequence length="1546" mass="164188">MDSSETTGSSLRGETREQEGMEPVALSWVDEQHPASHATSAERESTLLSVVPSILQNGGSASHQPKDRPSRTRVHTHAVRSTHAREDGGPATERGCRSSARFALSSEAAEETQTVSLASATATTTPQRTSSSLAQKPPPKHSSVLSFCQSVPHQLPLQAPGISGGGGGGGGYATVSVEGESRRKASTAAATSEVINTTPGIFPASQWVQATLGGTATRSHFNKETATVSLSRLQSRPVGFRKNPPAAQVAAQLHERREAAALQSQKEMREFTAIMRRIEATGGSDGVRQLLQQRWKRYVGGSAVSAVGSSVAPRGGGERGNRGRQQPHQRRRREPCDGAQNGGWRWRPAAHLAKTSGGYNTVSGPSDQLLRHGSAGLGDGDCFAMNDEGTDNDEASTFGTFSETSELAEGDYTFTISSPYCHTGSAAGSVQAKRAPRRRYLARRPAKMIHQRLSASSSELAAAANMSRVEVYKLHDRTARGWVVLQHRRVAHMRAGTPVLQREVQASQQRLLHAHKGNAAKSGGPGAQVQAVPRKTALEADIREEGLMSVTGLQEGTPKHFQMPVAGNLMALTVSWSGIPDYTQSHSDGAGDDDDGTASDFLSVKQSVTNGKRATQLSDVYGEADGVSEDKTHESGSSGGDASLVQTEAQEQGITPLAPSSSILSNRTLCTANAPTPTSCSHSLGDEVATLEKAPDNSPTRLSVRAPVAAAVPEVAANTHDEQLVRNELQKRLAQADECGIYGLRNALRGTQAGSSSKSARTAVSVTDSGVAVGGADAATIRSPGISARRRHLGAGTTSLSLRPATQQPSSRRTPTPTPSIITTRNAALTSPVSAEAAVAQERRAGTPPSVRHSYGSSKWPKCQGGTQVGGDPANSTSVLSSITASPLSVPLLPLAGGMTASDQSNAAMAQTTCSSKSILGAQTSASGLASPSLLPQSGRPQRNNSFRRRKKPHRRKPLPPVIGVGQHSAALFQHELLTTRRCELDADQAHAHDIECTCVMLQRLRPLREQLMLRDTCPRTGRTGGGEPATKPPPTPLLIMSGSTPVSQVAEAPETALSNVSLSNIAAATTIIAAPPPRRRREADAAIARSHMPQAVLHRQRQLIYDEAVRLDAQNRLEARTAYLDALTQLAHKNVSSVSWPAVSALLSELRERLQREAQLSIRASSATRDGADGKPTVQTTAISSSSSAFVLKRRQSTAEGPDASSGRSSPLRNSAVPQANLLASPSPAQQYGGLQQLINAHLGVLELTQWPVQEVLQHLGALYGVPLSLLQEWMAEQQQRYSHSYSYEERFLAVDSTIAGRAFSADTLLRLTLHRCRQPPLGPLQGSLRTAGNKEMRDTEDTRKQQPFGEEEGLYYIRVRSAARSVASTAVPLSWTTPFAGAAASARTLPTSPDKGSRLLPMQSLSTLASYGSTPPPSLSARALNFLGQILVLPLLSATATASDRSRDQWRCTTTRGAFRCRSDGVGGHDADAEMDNSVLAVELLQEGGTAPLACGELNLRRLGLSAHSTTNGSGGRQRAQNVQIELRRKGYRSAMLRATLELL</sequence>
<feature type="region of interest" description="Disordered" evidence="1">
    <location>
        <begin position="1324"/>
        <end position="1347"/>
    </location>
</feature>
<feature type="region of interest" description="Disordered" evidence="1">
    <location>
        <begin position="1018"/>
        <end position="1037"/>
    </location>
</feature>
<comment type="caution">
    <text evidence="2">The sequence shown here is derived from an EMBL/GenBank/DDBJ whole genome shotgun (WGS) entry which is preliminary data.</text>
</comment>
<dbReference type="EMBL" id="BLBS01000007">
    <property type="protein sequence ID" value="GET85942.1"/>
    <property type="molecule type" value="Genomic_DNA"/>
</dbReference>
<organism evidence="2 3">
    <name type="scientific">Leishmania tarentolae</name>
    <name type="common">Sauroleishmania tarentolae</name>
    <dbReference type="NCBI Taxonomy" id="5689"/>
    <lineage>
        <taxon>Eukaryota</taxon>
        <taxon>Discoba</taxon>
        <taxon>Euglenozoa</taxon>
        <taxon>Kinetoplastea</taxon>
        <taxon>Metakinetoplastina</taxon>
        <taxon>Trypanosomatida</taxon>
        <taxon>Trypanosomatidae</taxon>
        <taxon>Leishmaniinae</taxon>
        <taxon>Leishmania</taxon>
        <taxon>lizard Leishmania</taxon>
    </lineage>
</organism>
<reference evidence="2" key="1">
    <citation type="submission" date="2019-11" db="EMBL/GenBank/DDBJ databases">
        <title>Leishmania tarentolae CDS.</title>
        <authorList>
            <person name="Goto Y."/>
            <person name="Yamagishi J."/>
        </authorList>
    </citation>
    <scope>NUCLEOTIDE SEQUENCE [LARGE SCALE GENOMIC DNA]</scope>
    <source>
        <strain evidence="2">Parrot Tar II</strain>
    </source>
</reference>
<feature type="compositionally biased region" description="Polar residues" evidence="1">
    <location>
        <begin position="1"/>
        <end position="12"/>
    </location>
</feature>
<feature type="region of interest" description="Disordered" evidence="1">
    <location>
        <begin position="795"/>
        <end position="875"/>
    </location>
</feature>
<feature type="compositionally biased region" description="Polar residues" evidence="1">
    <location>
        <begin position="796"/>
        <end position="805"/>
    </location>
</feature>
<feature type="region of interest" description="Disordered" evidence="1">
    <location>
        <begin position="1"/>
        <end position="145"/>
    </location>
</feature>
<keyword evidence="3" id="KW-1185">Reference proteome</keyword>
<dbReference type="VEuPathDB" id="TriTrypDB:LtaPh_0607700"/>
<gene>
    <name evidence="2" type="ORF">LtaPh_0607700</name>
</gene>
<feature type="compositionally biased region" description="Low complexity" evidence="1">
    <location>
        <begin position="925"/>
        <end position="939"/>
    </location>
</feature>
<feature type="compositionally biased region" description="Basic residues" evidence="1">
    <location>
        <begin position="946"/>
        <end position="958"/>
    </location>
</feature>
<accession>A0A640K984</accession>
<feature type="compositionally biased region" description="Polar residues" evidence="1">
    <location>
        <begin position="1178"/>
        <end position="1190"/>
    </location>
</feature>
<evidence type="ECO:0000313" key="3">
    <source>
        <dbReference type="Proteomes" id="UP000419144"/>
    </source>
</evidence>
<feature type="compositionally biased region" description="Low complexity" evidence="1">
    <location>
        <begin position="112"/>
        <end position="125"/>
    </location>
</feature>
<feature type="compositionally biased region" description="Polar residues" evidence="1">
    <location>
        <begin position="54"/>
        <end position="63"/>
    </location>
</feature>
<proteinExistence type="predicted"/>